<dbReference type="AlphaFoldDB" id="A0A5K1VHP3"/>
<name>A0A5K1VHP3_ENTHI</name>
<dbReference type="EMBL" id="BDEQ01000001">
    <property type="protein sequence ID" value="GAT94298.1"/>
    <property type="molecule type" value="Genomic_DNA"/>
</dbReference>
<organism evidence="1 2">
    <name type="scientific">Entamoeba histolytica</name>
    <dbReference type="NCBI Taxonomy" id="5759"/>
    <lineage>
        <taxon>Eukaryota</taxon>
        <taxon>Amoebozoa</taxon>
        <taxon>Evosea</taxon>
        <taxon>Archamoebae</taxon>
        <taxon>Mastigamoebida</taxon>
        <taxon>Entamoebidae</taxon>
        <taxon>Entamoeba</taxon>
    </lineage>
</organism>
<evidence type="ECO:0000313" key="1">
    <source>
        <dbReference type="EMBL" id="GAT94298.1"/>
    </source>
</evidence>
<dbReference type="VEuPathDB" id="AmoebaDB:EHI8A_086080"/>
<dbReference type="VEuPathDB" id="AmoebaDB:EHI_174520"/>
<gene>
    <name evidence="1" type="ORF">CL6EHI_174520</name>
</gene>
<comment type="caution">
    <text evidence="1">The sequence shown here is derived from an EMBL/GenBank/DDBJ whole genome shotgun (WGS) entry which is preliminary data.</text>
</comment>
<dbReference type="VEuPathDB" id="AmoebaDB:EHI7A_075800"/>
<dbReference type="VEuPathDB" id="AmoebaDB:KM1_102070"/>
<reference evidence="1 2" key="1">
    <citation type="submission" date="2016-05" db="EMBL/GenBank/DDBJ databases">
        <title>First whole genome sequencing of Entamoeba histolytica HM1:IMSS-clone-6.</title>
        <authorList>
            <person name="Mukherjee Avik.K."/>
            <person name="Izumyama S."/>
            <person name="Nakada-Tsukui K."/>
            <person name="Nozaki T."/>
        </authorList>
    </citation>
    <scope>NUCLEOTIDE SEQUENCE [LARGE SCALE GENOMIC DNA]</scope>
    <source>
        <strain evidence="1 2">HM1:IMSS clone 6</strain>
    </source>
</reference>
<sequence length="279" mass="32572">MSTNKTNIPHKIDQWFKKTTKQKYVEQLRKSITERNIHTDIYFLYHLIQQIYHFQIVLTDINAQKDKIHIMYPVSSVYFIGDIKTPLNISIYKQLTTNLISLTRLKGYRYSLESTFKYLCQFLTNVGILIRYTYPEGILSINFNFRVYTQQNTFISELKSKNDLMLFVHNPAITIFNHLKTQFNSNNHLLVLQNPLFVNIMFSGNDTGIVAFLNDSSLLSSEKSLPKVNQLDTFNFSIDNLVALNVNNTDPDTNINQDDVQLEEFSFTNFQHTLLLDSN</sequence>
<dbReference type="OMA" id="PAINIFN"/>
<protein>
    <submittedName>
        <fullName evidence="1">Uncharacterized protein</fullName>
    </submittedName>
</protein>
<evidence type="ECO:0000313" key="2">
    <source>
        <dbReference type="Proteomes" id="UP000078387"/>
    </source>
</evidence>
<dbReference type="Proteomes" id="UP000078387">
    <property type="component" value="Unassembled WGS sequence"/>
</dbReference>
<dbReference type="VEuPathDB" id="AmoebaDB:EHI5A_102530"/>
<proteinExistence type="predicted"/>
<accession>A0A5K1VHP3</accession>